<dbReference type="EMBL" id="JADIMK010000005">
    <property type="protein sequence ID" value="MBO8454871.1"/>
    <property type="molecule type" value="Genomic_DNA"/>
</dbReference>
<feature type="domain" description="Pseudouridine synthase RsuA/RluA-like" evidence="3">
    <location>
        <begin position="23"/>
        <end position="181"/>
    </location>
</feature>
<dbReference type="PANTHER" id="PTHR21600:SF83">
    <property type="entry name" value="PSEUDOURIDYLATE SYNTHASE RPUSD4, MITOCHONDRIAL"/>
    <property type="match status" value="1"/>
</dbReference>
<gene>
    <name evidence="4" type="ORF">IAC08_00490</name>
</gene>
<protein>
    <submittedName>
        <fullName evidence="4">RluA family pseudouridine synthase</fullName>
    </submittedName>
</protein>
<name>A0A9D9HJA2_9BACT</name>
<dbReference type="InterPro" id="IPR050188">
    <property type="entry name" value="RluA_PseudoU_synthase"/>
</dbReference>
<evidence type="ECO:0000313" key="5">
    <source>
        <dbReference type="Proteomes" id="UP000823617"/>
    </source>
</evidence>
<reference evidence="4" key="1">
    <citation type="submission" date="2020-10" db="EMBL/GenBank/DDBJ databases">
        <authorList>
            <person name="Gilroy R."/>
        </authorList>
    </citation>
    <scope>NUCLEOTIDE SEQUENCE</scope>
    <source>
        <strain evidence="4">B1-3475</strain>
    </source>
</reference>
<comment type="caution">
    <text evidence="4">The sequence shown here is derived from an EMBL/GenBank/DDBJ whole genome shotgun (WGS) entry which is preliminary data.</text>
</comment>
<dbReference type="GO" id="GO:0006396">
    <property type="term" value="P:RNA processing"/>
    <property type="evidence" value="ECO:0007669"/>
    <property type="project" value="UniProtKB-ARBA"/>
</dbReference>
<proteinExistence type="inferred from homology"/>
<dbReference type="AlphaFoldDB" id="A0A9D9HJA2"/>
<dbReference type="InterPro" id="IPR020103">
    <property type="entry name" value="PsdUridine_synth_cat_dom_sf"/>
</dbReference>
<accession>A0A9D9HJA2</accession>
<evidence type="ECO:0000256" key="2">
    <source>
        <dbReference type="ARBA" id="ARBA00023235"/>
    </source>
</evidence>
<dbReference type="SUPFAM" id="SSF55120">
    <property type="entry name" value="Pseudouridine synthase"/>
    <property type="match status" value="1"/>
</dbReference>
<sequence>MYRELTEADFYDARDRILYEDNHLLVVNKRVGEIVQADKTEDETLADLYRAFIAKRDCKPGSVYLGIPHRLDRPVSGITVFAKTSKALERMNAMFRNGEVHKFYWALVCAEPVPDSAELSDWLVRNEKQNKSYIYKGKPEARKEAKLARLRYRTLGRTDRYWLVEVELLTGRHHQIRCQLSGHGCVIKGDLKYGAQRSNPDGGICLHARRITFIHPVRKTELVIEAPLPEAWAGIAASAVSESR</sequence>
<dbReference type="GO" id="GO:0003723">
    <property type="term" value="F:RNA binding"/>
    <property type="evidence" value="ECO:0007669"/>
    <property type="project" value="InterPro"/>
</dbReference>
<dbReference type="GO" id="GO:0001522">
    <property type="term" value="P:pseudouridine synthesis"/>
    <property type="evidence" value="ECO:0007669"/>
    <property type="project" value="InterPro"/>
</dbReference>
<dbReference type="GO" id="GO:0140098">
    <property type="term" value="F:catalytic activity, acting on RNA"/>
    <property type="evidence" value="ECO:0007669"/>
    <property type="project" value="UniProtKB-ARBA"/>
</dbReference>
<dbReference type="Pfam" id="PF00849">
    <property type="entry name" value="PseudoU_synth_2"/>
    <property type="match status" value="1"/>
</dbReference>
<dbReference type="Gene3D" id="3.30.2350.10">
    <property type="entry name" value="Pseudouridine synthase"/>
    <property type="match status" value="1"/>
</dbReference>
<dbReference type="PANTHER" id="PTHR21600">
    <property type="entry name" value="MITOCHONDRIAL RNA PSEUDOURIDINE SYNTHASE"/>
    <property type="match status" value="1"/>
</dbReference>
<evidence type="ECO:0000259" key="3">
    <source>
        <dbReference type="Pfam" id="PF00849"/>
    </source>
</evidence>
<dbReference type="GO" id="GO:0009982">
    <property type="term" value="F:pseudouridine synthase activity"/>
    <property type="evidence" value="ECO:0007669"/>
    <property type="project" value="InterPro"/>
</dbReference>
<evidence type="ECO:0000256" key="1">
    <source>
        <dbReference type="ARBA" id="ARBA00010876"/>
    </source>
</evidence>
<evidence type="ECO:0000313" key="4">
    <source>
        <dbReference type="EMBL" id="MBO8454871.1"/>
    </source>
</evidence>
<dbReference type="CDD" id="cd02869">
    <property type="entry name" value="PseudoU_synth_RluA_like"/>
    <property type="match status" value="1"/>
</dbReference>
<dbReference type="InterPro" id="IPR006145">
    <property type="entry name" value="PsdUridine_synth_RsuA/RluA"/>
</dbReference>
<dbReference type="Proteomes" id="UP000823617">
    <property type="component" value="Unassembled WGS sequence"/>
</dbReference>
<reference evidence="4" key="2">
    <citation type="journal article" date="2021" name="PeerJ">
        <title>Extensive microbial diversity within the chicken gut microbiome revealed by metagenomics and culture.</title>
        <authorList>
            <person name="Gilroy R."/>
            <person name="Ravi A."/>
            <person name="Getino M."/>
            <person name="Pursley I."/>
            <person name="Horton D.L."/>
            <person name="Alikhan N.F."/>
            <person name="Baker D."/>
            <person name="Gharbi K."/>
            <person name="Hall N."/>
            <person name="Watson M."/>
            <person name="Adriaenssens E.M."/>
            <person name="Foster-Nyarko E."/>
            <person name="Jarju S."/>
            <person name="Secka A."/>
            <person name="Antonio M."/>
            <person name="Oren A."/>
            <person name="Chaudhuri R.R."/>
            <person name="La Ragione R."/>
            <person name="Hildebrand F."/>
            <person name="Pallen M.J."/>
        </authorList>
    </citation>
    <scope>NUCLEOTIDE SEQUENCE</scope>
    <source>
        <strain evidence="4">B1-3475</strain>
    </source>
</reference>
<keyword evidence="2" id="KW-0413">Isomerase</keyword>
<organism evidence="4 5">
    <name type="scientific">Candidatus Cryptobacteroides intestinigallinarum</name>
    <dbReference type="NCBI Taxonomy" id="2840767"/>
    <lineage>
        <taxon>Bacteria</taxon>
        <taxon>Pseudomonadati</taxon>
        <taxon>Bacteroidota</taxon>
        <taxon>Bacteroidia</taxon>
        <taxon>Bacteroidales</taxon>
        <taxon>Candidatus Cryptobacteroides</taxon>
    </lineage>
</organism>
<comment type="similarity">
    <text evidence="1">Belongs to the pseudouridine synthase RluA family.</text>
</comment>